<dbReference type="Proteomes" id="UP000554235">
    <property type="component" value="Unassembled WGS sequence"/>
</dbReference>
<dbReference type="PANTHER" id="PTHR24320:SF282">
    <property type="entry name" value="WW DOMAIN-CONTAINING OXIDOREDUCTASE"/>
    <property type="match status" value="1"/>
</dbReference>
<comment type="similarity">
    <text evidence="1 4">Belongs to the short-chain dehydrogenases/reductases (SDR) family.</text>
</comment>
<dbReference type="SUPFAM" id="SSF51735">
    <property type="entry name" value="NAD(P)-binding Rossmann-fold domains"/>
    <property type="match status" value="1"/>
</dbReference>
<evidence type="ECO:0000256" key="2">
    <source>
        <dbReference type="ARBA" id="ARBA00022857"/>
    </source>
</evidence>
<evidence type="ECO:0000256" key="4">
    <source>
        <dbReference type="RuleBase" id="RU000363"/>
    </source>
</evidence>
<reference evidence="5 6" key="1">
    <citation type="submission" date="2020-01" db="EMBL/GenBank/DDBJ databases">
        <title>Identification and distribution of gene clusters putatively required for synthesis of sphingolipid metabolism inhibitors in phylogenetically diverse species of the filamentous fungus Fusarium.</title>
        <authorList>
            <person name="Kim H.-S."/>
            <person name="Busman M."/>
            <person name="Brown D.W."/>
            <person name="Divon H."/>
            <person name="Uhlig S."/>
            <person name="Proctor R.H."/>
        </authorList>
    </citation>
    <scope>NUCLEOTIDE SEQUENCE [LARGE SCALE GENOMIC DNA]</scope>
    <source>
        <strain evidence="5 6">NRRL 20459</strain>
    </source>
</reference>
<dbReference type="AlphaFoldDB" id="A0A8H4L4S3"/>
<dbReference type="Gene3D" id="3.40.50.720">
    <property type="entry name" value="NAD(P)-binding Rossmann-like Domain"/>
    <property type="match status" value="1"/>
</dbReference>
<organism evidence="5 6">
    <name type="scientific">Fusarium albosuccineum</name>
    <dbReference type="NCBI Taxonomy" id="1237068"/>
    <lineage>
        <taxon>Eukaryota</taxon>
        <taxon>Fungi</taxon>
        <taxon>Dikarya</taxon>
        <taxon>Ascomycota</taxon>
        <taxon>Pezizomycotina</taxon>
        <taxon>Sordariomycetes</taxon>
        <taxon>Hypocreomycetidae</taxon>
        <taxon>Hypocreales</taxon>
        <taxon>Nectriaceae</taxon>
        <taxon>Fusarium</taxon>
        <taxon>Fusarium decemcellulare species complex</taxon>
    </lineage>
</organism>
<dbReference type="GO" id="GO:0016491">
    <property type="term" value="F:oxidoreductase activity"/>
    <property type="evidence" value="ECO:0007669"/>
    <property type="project" value="UniProtKB-KW"/>
</dbReference>
<keyword evidence="2" id="KW-0521">NADP</keyword>
<comment type="caution">
    <text evidence="5">The sequence shown here is derived from an EMBL/GenBank/DDBJ whole genome shotgun (WGS) entry which is preliminary data.</text>
</comment>
<keyword evidence="3" id="KW-0560">Oxidoreductase</keyword>
<keyword evidence="6" id="KW-1185">Reference proteome</keyword>
<gene>
    <name evidence="5" type="ORF">FALBO_12020</name>
</gene>
<evidence type="ECO:0000256" key="3">
    <source>
        <dbReference type="ARBA" id="ARBA00023002"/>
    </source>
</evidence>
<proteinExistence type="inferred from homology"/>
<evidence type="ECO:0000313" key="5">
    <source>
        <dbReference type="EMBL" id="KAF4461194.1"/>
    </source>
</evidence>
<dbReference type="InterPro" id="IPR002347">
    <property type="entry name" value="SDR_fam"/>
</dbReference>
<accession>A0A8H4L4S3</accession>
<dbReference type="PANTHER" id="PTHR24320">
    <property type="entry name" value="RETINOL DEHYDROGENASE"/>
    <property type="match status" value="1"/>
</dbReference>
<dbReference type="PRINTS" id="PR00081">
    <property type="entry name" value="GDHRDH"/>
</dbReference>
<dbReference type="InterPro" id="IPR036291">
    <property type="entry name" value="NAD(P)-bd_dom_sf"/>
</dbReference>
<dbReference type="OrthoDB" id="191139at2759"/>
<evidence type="ECO:0000256" key="1">
    <source>
        <dbReference type="ARBA" id="ARBA00006484"/>
    </source>
</evidence>
<protein>
    <submittedName>
        <fullName evidence="5">Short-chain dehydrogenase reductase family Oxidoreductase</fullName>
    </submittedName>
</protein>
<dbReference type="EMBL" id="JAADYS010001767">
    <property type="protein sequence ID" value="KAF4461194.1"/>
    <property type="molecule type" value="Genomic_DNA"/>
</dbReference>
<dbReference type="Pfam" id="PF00106">
    <property type="entry name" value="adh_short"/>
    <property type="match status" value="1"/>
</dbReference>
<name>A0A8H4L4S3_9HYPO</name>
<dbReference type="PRINTS" id="PR00080">
    <property type="entry name" value="SDRFAMILY"/>
</dbReference>
<sequence length="375" mass="40685">MVLLFVSKASSHRAAQVGIRGRDHGVENLAAIHAALIMRKQWNARDDTPDLHGKVALVTGASGGVGLQIVGLLARRGAKVYLTSRTKSKAQGAKDAILNEFKDVEANAIDFIAMDLTILKSIEAAAQALINREEKLDILINNASVSTDSTELAGEWEQHMAANLAGPFILVNQLLPLLKNAAAEKNSDVRIVSISSTAQTAMLPADFKFQFDTPTILSKPVTAYPWSWRYIMRHLFGFDVIRYSASKAAIVLFIQELQRRLDEQGISILALSVHPGEVNTESLRAINGTLVRTIARLSFLTPEQGAASPIFAATAKEVRQNASDYKGKFLEPVGKISTPNPVANDVAQVKGLWENTTIQVNKKLASEGLPSLAAW</sequence>
<evidence type="ECO:0000313" key="6">
    <source>
        <dbReference type="Proteomes" id="UP000554235"/>
    </source>
</evidence>